<evidence type="ECO:0000259" key="5">
    <source>
        <dbReference type="Pfam" id="PF00877"/>
    </source>
</evidence>
<comment type="similarity">
    <text evidence="1">Belongs to the peptidase C40 family.</text>
</comment>
<accession>A0A1J1DP58</accession>
<dbReference type="RefSeq" id="WP_231941848.1">
    <property type="nucleotide sequence ID" value="NZ_AP017368.1"/>
</dbReference>
<dbReference type="InterPro" id="IPR038765">
    <property type="entry name" value="Papain-like_cys_pep_sf"/>
</dbReference>
<evidence type="ECO:0000256" key="4">
    <source>
        <dbReference type="ARBA" id="ARBA00022807"/>
    </source>
</evidence>
<evidence type="ECO:0000313" key="8">
    <source>
        <dbReference type="EMBL" id="BAV91617.1"/>
    </source>
</evidence>
<dbReference type="Pfam" id="PF12912">
    <property type="entry name" value="N_NLPC_P60"/>
    <property type="match status" value="1"/>
</dbReference>
<dbReference type="SUPFAM" id="SSF54001">
    <property type="entry name" value="Cysteine proteinases"/>
    <property type="match status" value="1"/>
</dbReference>
<protein>
    <submittedName>
        <fullName evidence="8">Putative cell wall-associated hydrolases</fullName>
    </submittedName>
</protein>
<dbReference type="Gene3D" id="3.90.1720.10">
    <property type="entry name" value="endopeptidase domain like (from Nostoc punctiforme)"/>
    <property type="match status" value="1"/>
</dbReference>
<dbReference type="AlphaFoldDB" id="A0A1J1DP58"/>
<evidence type="ECO:0000259" key="6">
    <source>
        <dbReference type="Pfam" id="PF12912"/>
    </source>
</evidence>
<feature type="domain" description="NlpC/P60" evidence="5">
    <location>
        <begin position="333"/>
        <end position="413"/>
    </location>
</feature>
<feature type="domain" description="NLPC/P60 N-terminal" evidence="6">
    <location>
        <begin position="40"/>
        <end position="159"/>
    </location>
</feature>
<evidence type="ECO:0000259" key="7">
    <source>
        <dbReference type="Pfam" id="PF12913"/>
    </source>
</evidence>
<proteinExistence type="inferred from homology"/>
<keyword evidence="3 8" id="KW-0378">Hydrolase</keyword>
<evidence type="ECO:0000256" key="1">
    <source>
        <dbReference type="ARBA" id="ARBA00007074"/>
    </source>
</evidence>
<keyword evidence="2" id="KW-0645">Protease</keyword>
<keyword evidence="9" id="KW-1185">Reference proteome</keyword>
<dbReference type="InterPro" id="IPR025606">
    <property type="entry name" value="NLPC/P60_N_dom"/>
</dbReference>
<sequence length="479" mass="52937">MPKKFQVKNALPDTHIDSLTAMEWNQVRPASRRVSHAGLMLFCLFMLVSCGGRLKTPVSAPALTAWMGTVDDIRRFPQDLNVYAAIAGFDKELISRAVQADLDARFNQIFFSAWDMRNASMHRNDVAVIFRTARGYRQAGVPWLQAEWDSLKRNAHLRNFPSRREHAITLRKTDLREMPTHEPRFSKATFDPGTDPFDHFQYSELPPGTPLLITHTTLDGRWHFVECPVAGGWVDADDVAFVDDRFKLLYRNGAYTALVRDNVRLPGSLANIGTVLPLSGKNAGGGLRVLFPVKGSEGAARISEVSLVRGEAVVKPLPLTAGNAANVGNVMMGQRYGWGGMFGARDCSALTREIFTPFGIWLPRNSGAQARTGLVISLKELSLPEKEAAVLAHGVPFLSLVGLRGHVALYVGEYKGRPAIFHNIWGVRVVDGKNDNSRLVIGRAVVTSVTPGMELKNLYRTTTFGDRLRTLSTPADARF</sequence>
<evidence type="ECO:0000256" key="2">
    <source>
        <dbReference type="ARBA" id="ARBA00022670"/>
    </source>
</evidence>
<reference evidence="8 9" key="1">
    <citation type="journal article" date="2017" name="ISME J.">
        <title>Genome of 'Ca. Desulfovibrio trichonymphae', an H2-oxidizing bacterium in a tripartite symbiotic system within a protist cell in the termite gut.</title>
        <authorList>
            <person name="Kuwahara H."/>
            <person name="Yuki M."/>
            <person name="Izawa K."/>
            <person name="Ohkuma M."/>
            <person name="Hongoh Y."/>
        </authorList>
    </citation>
    <scope>NUCLEOTIDE SEQUENCE [LARGE SCALE GENOMIC DNA]</scope>
    <source>
        <strain evidence="8 9">Rs-N31</strain>
    </source>
</reference>
<dbReference type="PIRSF" id="PIRSF019015">
    <property type="entry name" value="P60_peptidase_YkfC"/>
    <property type="match status" value="1"/>
</dbReference>
<gene>
    <name evidence="8" type="ORF">RSDT_0105</name>
</gene>
<evidence type="ECO:0000256" key="3">
    <source>
        <dbReference type="ARBA" id="ARBA00022801"/>
    </source>
</evidence>
<dbReference type="Pfam" id="PF12913">
    <property type="entry name" value="SH3_6"/>
    <property type="match status" value="1"/>
</dbReference>
<dbReference type="InterPro" id="IPR000064">
    <property type="entry name" value="NLP_P60_dom"/>
</dbReference>
<dbReference type="InterPro" id="IPR027017">
    <property type="entry name" value="P60_peptidase_YkfC"/>
</dbReference>
<dbReference type="Pfam" id="PF00877">
    <property type="entry name" value="NLPC_P60"/>
    <property type="match status" value="1"/>
</dbReference>
<dbReference type="Proteomes" id="UP000242645">
    <property type="component" value="Chromosome"/>
</dbReference>
<dbReference type="EMBL" id="AP017368">
    <property type="protein sequence ID" value="BAV91617.1"/>
    <property type="molecule type" value="Genomic_DNA"/>
</dbReference>
<dbReference type="InterPro" id="IPR039439">
    <property type="entry name" value="SH3b1_dom"/>
</dbReference>
<feature type="domain" description="SH3b1" evidence="7">
    <location>
        <begin position="183"/>
        <end position="234"/>
    </location>
</feature>
<evidence type="ECO:0000313" key="9">
    <source>
        <dbReference type="Proteomes" id="UP000242645"/>
    </source>
</evidence>
<organism evidence="8 9">
    <name type="scientific">Candidatus Desulfovibrio trichonymphae</name>
    <dbReference type="NCBI Taxonomy" id="1725232"/>
    <lineage>
        <taxon>Bacteria</taxon>
        <taxon>Pseudomonadati</taxon>
        <taxon>Thermodesulfobacteriota</taxon>
        <taxon>Desulfovibrionia</taxon>
        <taxon>Desulfovibrionales</taxon>
        <taxon>Desulfovibrionaceae</taxon>
        <taxon>Desulfovibrio</taxon>
    </lineage>
</organism>
<dbReference type="GO" id="GO:0008234">
    <property type="term" value="F:cysteine-type peptidase activity"/>
    <property type="evidence" value="ECO:0007669"/>
    <property type="project" value="UniProtKB-KW"/>
</dbReference>
<name>A0A1J1DP58_9BACT</name>
<keyword evidence="4" id="KW-0788">Thiol protease</keyword>
<dbReference type="KEGG" id="dtr:RSDT_0105"/>
<dbReference type="GO" id="GO:0006508">
    <property type="term" value="P:proteolysis"/>
    <property type="evidence" value="ECO:0007669"/>
    <property type="project" value="UniProtKB-KW"/>
</dbReference>